<gene>
    <name evidence="1" type="ORF">FHU31_002679</name>
</gene>
<dbReference type="Proteomes" id="UP000547444">
    <property type="component" value="Unassembled WGS sequence"/>
</dbReference>
<evidence type="ECO:0008006" key="3">
    <source>
        <dbReference type="Google" id="ProtNLM"/>
    </source>
</evidence>
<keyword evidence="2" id="KW-1185">Reference proteome</keyword>
<protein>
    <recommendedName>
        <fullName evidence="3">Head-tail adaptor protein</fullName>
    </recommendedName>
</protein>
<proteinExistence type="predicted"/>
<comment type="caution">
    <text evidence="1">The sequence shown here is derived from an EMBL/GenBank/DDBJ whole genome shotgun (WGS) entry which is preliminary data.</text>
</comment>
<dbReference type="EMBL" id="JAANOW010000001">
    <property type="protein sequence ID" value="NIH95723.1"/>
    <property type="molecule type" value="Genomic_DNA"/>
</dbReference>
<evidence type="ECO:0000313" key="2">
    <source>
        <dbReference type="Proteomes" id="UP000547444"/>
    </source>
</evidence>
<sequence>MRSFGRTVLTFVTVVAEDLDDRDKYGNPEPVLAETAVPGCRFRPLPAAETTKDGTDVVRDQWRATCPPAAAAVGATSRDAIKVDGVTYQIVGRPEVFGDLAGRPFKVTIICERAQG</sequence>
<evidence type="ECO:0000313" key="1">
    <source>
        <dbReference type="EMBL" id="NIH95723.1"/>
    </source>
</evidence>
<dbReference type="RefSeq" id="WP_208410218.1">
    <property type="nucleotide sequence ID" value="NZ_JAANOW010000001.1"/>
</dbReference>
<organism evidence="1 2">
    <name type="scientific">Mycolicibacterium fluoranthenivorans</name>
    <dbReference type="NCBI Taxonomy" id="258505"/>
    <lineage>
        <taxon>Bacteria</taxon>
        <taxon>Bacillati</taxon>
        <taxon>Actinomycetota</taxon>
        <taxon>Actinomycetes</taxon>
        <taxon>Mycobacteriales</taxon>
        <taxon>Mycobacteriaceae</taxon>
        <taxon>Mycolicibacterium</taxon>
    </lineage>
</organism>
<dbReference type="AlphaFoldDB" id="A0A7X5TZM9"/>
<name>A0A7X5TZM9_9MYCO</name>
<accession>A0A7X5TZM9</accession>
<reference evidence="1 2" key="1">
    <citation type="submission" date="2020-03" db="EMBL/GenBank/DDBJ databases">
        <title>Sequencing the genomes of 1000 actinobacteria strains.</title>
        <authorList>
            <person name="Klenk H.-P."/>
        </authorList>
    </citation>
    <scope>NUCLEOTIDE SEQUENCE [LARGE SCALE GENOMIC DNA]</scope>
    <source>
        <strain evidence="1 2">DSM 44556</strain>
    </source>
</reference>